<keyword evidence="1" id="KW-0946">Virion</keyword>
<dbReference type="InterPro" id="IPR018901">
    <property type="entry name" value="Spore_coat_CotE"/>
</dbReference>
<name>A0ABW2PU22_9BACL</name>
<dbReference type="Pfam" id="PF10628">
    <property type="entry name" value="CotE"/>
    <property type="match status" value="1"/>
</dbReference>
<dbReference type="EMBL" id="JBHTCO010000004">
    <property type="protein sequence ID" value="MFC7392624.1"/>
    <property type="molecule type" value="Genomic_DNA"/>
</dbReference>
<keyword evidence="2" id="KW-1185">Reference proteome</keyword>
<reference evidence="2" key="1">
    <citation type="journal article" date="2019" name="Int. J. Syst. Evol. Microbiol.">
        <title>The Global Catalogue of Microorganisms (GCM) 10K type strain sequencing project: providing services to taxonomists for standard genome sequencing and annotation.</title>
        <authorList>
            <consortium name="The Broad Institute Genomics Platform"/>
            <consortium name="The Broad Institute Genome Sequencing Center for Infectious Disease"/>
            <person name="Wu L."/>
            <person name="Ma J."/>
        </authorList>
    </citation>
    <scope>NUCLEOTIDE SEQUENCE [LARGE SCALE GENOMIC DNA]</scope>
    <source>
        <strain evidence="2">CGMCC 1.16305</strain>
    </source>
</reference>
<evidence type="ECO:0000313" key="2">
    <source>
        <dbReference type="Proteomes" id="UP001596505"/>
    </source>
</evidence>
<evidence type="ECO:0000313" key="1">
    <source>
        <dbReference type="EMBL" id="MFC7392624.1"/>
    </source>
</evidence>
<proteinExistence type="predicted"/>
<organism evidence="1 2">
    <name type="scientific">Scopulibacillus cellulosilyticus</name>
    <dbReference type="NCBI Taxonomy" id="2665665"/>
    <lineage>
        <taxon>Bacteria</taxon>
        <taxon>Bacillati</taxon>
        <taxon>Bacillota</taxon>
        <taxon>Bacilli</taxon>
        <taxon>Bacillales</taxon>
        <taxon>Sporolactobacillaceae</taxon>
        <taxon>Scopulibacillus</taxon>
    </lineage>
</organism>
<dbReference type="Proteomes" id="UP001596505">
    <property type="component" value="Unassembled WGS sequence"/>
</dbReference>
<sequence length="195" mass="22285">MTEKKAKRRFGLVADNGYREIITKAICGKGKKFSQTAHTVSPSHKPSSILGCWVINHKYKTHYQKDCVIVEGSYDVNIWYSYSNNTKTEVVTETVTYRDQVALTIKDKKVISDQLEVAARTLQEPNCLEANISPNGNKIVAQVEREFLVEVIGETKVRVRVDDDDLFEEDDDWEDELEEAFEDLDSDFLVGEVEE</sequence>
<comment type="caution">
    <text evidence="1">The sequence shown here is derived from an EMBL/GenBank/DDBJ whole genome shotgun (WGS) entry which is preliminary data.</text>
</comment>
<gene>
    <name evidence="1" type="primary">cotE</name>
    <name evidence="1" type="ORF">ACFQRG_06455</name>
</gene>
<accession>A0ABW2PU22</accession>
<protein>
    <submittedName>
        <fullName evidence="1">Outer spore coat protein CotE</fullName>
    </submittedName>
</protein>
<dbReference type="RefSeq" id="WP_380964900.1">
    <property type="nucleotide sequence ID" value="NZ_JBHTCO010000004.1"/>
</dbReference>
<keyword evidence="1" id="KW-0167">Capsid protein</keyword>